<dbReference type="EMBL" id="OBQI01000005">
    <property type="protein sequence ID" value="SOC50619.1"/>
    <property type="molecule type" value="Genomic_DNA"/>
</dbReference>
<sequence length="277" mass="29152">MTGRTRLSRWSSGGAALLMAAALAACGSDDDGGDDGGSAAAETSASEESADPAEFCEASVDLEGAFSMGPQVDDTAPPEEQQAALEEFGATVEPLLADVEETAPEEISEDVTTAAGIVREALESGDPSAMEGPEFQEADDNIDEYMLAECGYEQVEATGVDYEYEGLPESVPAGVVAVTLTNEGTELHEIGIARINDDVTEPIEELLTLPEEEVFSKLELKGVTVVEPGQSETTFMRMDEGRYGAACFIPEGTTSMEMPGMGAPHFTMGMFAEFTAE</sequence>
<feature type="region of interest" description="Disordered" evidence="1">
    <location>
        <begin position="63"/>
        <end position="82"/>
    </location>
</feature>
<feature type="compositionally biased region" description="Low complexity" evidence="1">
    <location>
        <begin position="37"/>
        <end position="47"/>
    </location>
</feature>
<proteinExistence type="predicted"/>
<keyword evidence="2" id="KW-0732">Signal</keyword>
<name>A0A285V968_9ACTN</name>
<evidence type="ECO:0000313" key="3">
    <source>
        <dbReference type="EMBL" id="SOC50619.1"/>
    </source>
</evidence>
<feature type="region of interest" description="Disordered" evidence="1">
    <location>
        <begin position="26"/>
        <end position="53"/>
    </location>
</feature>
<dbReference type="PROSITE" id="PS51257">
    <property type="entry name" value="PROKAR_LIPOPROTEIN"/>
    <property type="match status" value="1"/>
</dbReference>
<feature type="chain" id="PRO_5012560871" evidence="2">
    <location>
        <begin position="25"/>
        <end position="277"/>
    </location>
</feature>
<protein>
    <submittedName>
        <fullName evidence="3">Uncharacterized protein</fullName>
    </submittedName>
</protein>
<reference evidence="4" key="1">
    <citation type="submission" date="2017-08" db="EMBL/GenBank/DDBJ databases">
        <authorList>
            <person name="Varghese N."/>
            <person name="Submissions S."/>
        </authorList>
    </citation>
    <scope>NUCLEOTIDE SEQUENCE [LARGE SCALE GENOMIC DNA]</scope>
    <source>
        <strain evidence="4">DSM 4725</strain>
    </source>
</reference>
<dbReference type="RefSeq" id="WP_141437155.1">
    <property type="nucleotide sequence ID" value="NZ_OBQI01000005.1"/>
</dbReference>
<feature type="signal peptide" evidence="2">
    <location>
        <begin position="1"/>
        <end position="24"/>
    </location>
</feature>
<keyword evidence="4" id="KW-1185">Reference proteome</keyword>
<dbReference type="OrthoDB" id="5193521at2"/>
<dbReference type="AlphaFoldDB" id="A0A285V968"/>
<evidence type="ECO:0000256" key="2">
    <source>
        <dbReference type="SAM" id="SignalP"/>
    </source>
</evidence>
<evidence type="ECO:0000313" key="4">
    <source>
        <dbReference type="Proteomes" id="UP000219435"/>
    </source>
</evidence>
<gene>
    <name evidence="3" type="ORF">SAMN05660748_3371</name>
</gene>
<organism evidence="3 4">
    <name type="scientific">Blastococcus aggregatus</name>
    <dbReference type="NCBI Taxonomy" id="38502"/>
    <lineage>
        <taxon>Bacteria</taxon>
        <taxon>Bacillati</taxon>
        <taxon>Actinomycetota</taxon>
        <taxon>Actinomycetes</taxon>
        <taxon>Geodermatophilales</taxon>
        <taxon>Geodermatophilaceae</taxon>
        <taxon>Blastococcus</taxon>
    </lineage>
</organism>
<accession>A0A285V968</accession>
<dbReference type="Proteomes" id="UP000219435">
    <property type="component" value="Unassembled WGS sequence"/>
</dbReference>
<evidence type="ECO:0000256" key="1">
    <source>
        <dbReference type="SAM" id="MobiDB-lite"/>
    </source>
</evidence>